<dbReference type="Proteomes" id="UP001597218">
    <property type="component" value="Unassembled WGS sequence"/>
</dbReference>
<gene>
    <name evidence="2" type="ORF">ACFSFY_10920</name>
</gene>
<keyword evidence="3" id="KW-1185">Reference proteome</keyword>
<accession>A0ABW4SI48</accession>
<feature type="region of interest" description="Disordered" evidence="1">
    <location>
        <begin position="1"/>
        <end position="58"/>
    </location>
</feature>
<dbReference type="RefSeq" id="WP_381537979.1">
    <property type="nucleotide sequence ID" value="NZ_JBHUGI010000032.1"/>
</dbReference>
<proteinExistence type="predicted"/>
<evidence type="ECO:0000256" key="1">
    <source>
        <dbReference type="SAM" id="MobiDB-lite"/>
    </source>
</evidence>
<name>A0ABW4SI48_9BACL</name>
<reference evidence="3" key="1">
    <citation type="journal article" date="2019" name="Int. J. Syst. Evol. Microbiol.">
        <title>The Global Catalogue of Microorganisms (GCM) 10K type strain sequencing project: providing services to taxonomists for standard genome sequencing and annotation.</title>
        <authorList>
            <consortium name="The Broad Institute Genomics Platform"/>
            <consortium name="The Broad Institute Genome Sequencing Center for Infectious Disease"/>
            <person name="Wu L."/>
            <person name="Ma J."/>
        </authorList>
    </citation>
    <scope>NUCLEOTIDE SEQUENCE [LARGE SCALE GENOMIC DNA]</scope>
    <source>
        <strain evidence="3">CGMCC 4.7177</strain>
    </source>
</reference>
<evidence type="ECO:0000313" key="2">
    <source>
        <dbReference type="EMBL" id="MFD1928540.1"/>
    </source>
</evidence>
<evidence type="ECO:0000313" key="3">
    <source>
        <dbReference type="Proteomes" id="UP001597218"/>
    </source>
</evidence>
<dbReference type="EMBL" id="JBHUGI010000032">
    <property type="protein sequence ID" value="MFD1928540.1"/>
    <property type="molecule type" value="Genomic_DNA"/>
</dbReference>
<feature type="compositionally biased region" description="Basic and acidic residues" evidence="1">
    <location>
        <begin position="9"/>
        <end position="58"/>
    </location>
</feature>
<comment type="caution">
    <text evidence="2">The sequence shown here is derived from an EMBL/GenBank/DDBJ whole genome shotgun (WGS) entry which is preliminary data.</text>
</comment>
<protein>
    <submittedName>
        <fullName evidence="2">Uncharacterized protein</fullName>
    </submittedName>
</protein>
<sequence length="58" mass="6851">MANKNNKKTMNERTHNPFEAYTGRDKADNNNSNDKQKEEFATEFDSKVKRENNTKRKS</sequence>
<organism evidence="2 3">
    <name type="scientific">Sporosarcina siberiensis</name>
    <dbReference type="NCBI Taxonomy" id="1365606"/>
    <lineage>
        <taxon>Bacteria</taxon>
        <taxon>Bacillati</taxon>
        <taxon>Bacillota</taxon>
        <taxon>Bacilli</taxon>
        <taxon>Bacillales</taxon>
        <taxon>Caryophanaceae</taxon>
        <taxon>Sporosarcina</taxon>
    </lineage>
</organism>